<feature type="domain" description="HAMP" evidence="16">
    <location>
        <begin position="89"/>
        <end position="134"/>
    </location>
</feature>
<comment type="subcellular location">
    <subcellularLocation>
        <location evidence="2">Cell membrane</location>
        <topology evidence="2">Multi-pass membrane protein</topology>
    </subcellularLocation>
</comment>
<proteinExistence type="predicted"/>
<keyword evidence="5" id="KW-0597">Phosphoprotein</keyword>
<dbReference type="InterPro" id="IPR003660">
    <property type="entry name" value="HAMP_dom"/>
</dbReference>
<keyword evidence="18" id="KW-1185">Reference proteome</keyword>
<dbReference type="Pfam" id="PF00672">
    <property type="entry name" value="HAMP"/>
    <property type="match status" value="1"/>
</dbReference>
<dbReference type="SUPFAM" id="SSF55874">
    <property type="entry name" value="ATPase domain of HSP90 chaperone/DNA topoisomerase II/histidine kinase"/>
    <property type="match status" value="1"/>
</dbReference>
<keyword evidence="10" id="KW-0067">ATP-binding</keyword>
<evidence type="ECO:0000256" key="5">
    <source>
        <dbReference type="ARBA" id="ARBA00022553"/>
    </source>
</evidence>
<evidence type="ECO:0000313" key="17">
    <source>
        <dbReference type="EMBL" id="PLT46616.1"/>
    </source>
</evidence>
<dbReference type="AlphaFoldDB" id="A0A2N5N8D6"/>
<dbReference type="PROSITE" id="PS50885">
    <property type="entry name" value="HAMP"/>
    <property type="match status" value="1"/>
</dbReference>
<gene>
    <name evidence="17" type="ORF">B8V81_0840</name>
</gene>
<organism evidence="17 18">
    <name type="scientific">Paenibacillus pasadenensis</name>
    <dbReference type="NCBI Taxonomy" id="217090"/>
    <lineage>
        <taxon>Bacteria</taxon>
        <taxon>Bacillati</taxon>
        <taxon>Bacillota</taxon>
        <taxon>Bacilli</taxon>
        <taxon>Bacillales</taxon>
        <taxon>Paenibacillaceae</taxon>
        <taxon>Paenibacillus</taxon>
    </lineage>
</organism>
<evidence type="ECO:0000256" key="7">
    <source>
        <dbReference type="ARBA" id="ARBA00022692"/>
    </source>
</evidence>
<feature type="transmembrane region" description="Helical" evidence="14">
    <location>
        <begin position="62"/>
        <end position="80"/>
    </location>
</feature>
<dbReference type="Gene3D" id="3.30.565.10">
    <property type="entry name" value="Histidine kinase-like ATPase, C-terminal domain"/>
    <property type="match status" value="1"/>
</dbReference>
<dbReference type="SMART" id="SM00304">
    <property type="entry name" value="HAMP"/>
    <property type="match status" value="1"/>
</dbReference>
<dbReference type="PANTHER" id="PTHR45528:SF1">
    <property type="entry name" value="SENSOR HISTIDINE KINASE CPXA"/>
    <property type="match status" value="1"/>
</dbReference>
<dbReference type="InterPro" id="IPR003594">
    <property type="entry name" value="HATPase_dom"/>
</dbReference>
<dbReference type="GO" id="GO:0005886">
    <property type="term" value="C:plasma membrane"/>
    <property type="evidence" value="ECO:0007669"/>
    <property type="project" value="UniProtKB-SubCell"/>
</dbReference>
<dbReference type="EMBL" id="NFEZ01000003">
    <property type="protein sequence ID" value="PLT46616.1"/>
    <property type="molecule type" value="Genomic_DNA"/>
</dbReference>
<dbReference type="PANTHER" id="PTHR45528">
    <property type="entry name" value="SENSOR HISTIDINE KINASE CPXA"/>
    <property type="match status" value="1"/>
</dbReference>
<accession>A0A2N5N8D6</accession>
<dbReference type="InterPro" id="IPR005467">
    <property type="entry name" value="His_kinase_dom"/>
</dbReference>
<evidence type="ECO:0000256" key="6">
    <source>
        <dbReference type="ARBA" id="ARBA00022679"/>
    </source>
</evidence>
<feature type="domain" description="Histidine kinase" evidence="15">
    <location>
        <begin position="149"/>
        <end position="365"/>
    </location>
</feature>
<evidence type="ECO:0000256" key="13">
    <source>
        <dbReference type="ARBA" id="ARBA00023136"/>
    </source>
</evidence>
<dbReference type="FunFam" id="1.10.287.130:FF:000001">
    <property type="entry name" value="Two-component sensor histidine kinase"/>
    <property type="match status" value="1"/>
</dbReference>
<evidence type="ECO:0000313" key="18">
    <source>
        <dbReference type="Proteomes" id="UP000234789"/>
    </source>
</evidence>
<dbReference type="Pfam" id="PF00512">
    <property type="entry name" value="HisKA"/>
    <property type="match status" value="1"/>
</dbReference>
<name>A0A2N5N8D6_9BACL</name>
<dbReference type="InterPro" id="IPR036097">
    <property type="entry name" value="HisK_dim/P_sf"/>
</dbReference>
<keyword evidence="4" id="KW-1003">Cell membrane</keyword>
<keyword evidence="13 14" id="KW-0472">Membrane</keyword>
<dbReference type="EC" id="2.7.13.3" evidence="3"/>
<reference evidence="17 18" key="1">
    <citation type="submission" date="2017-05" db="EMBL/GenBank/DDBJ databases">
        <title>Functional genome analysis of Paenibacillus pasadenensis strain R16: insights on endophytic life style and antifungal activity.</title>
        <authorList>
            <person name="Passera A."/>
            <person name="Marcolungo L."/>
            <person name="Casati P."/>
            <person name="Brasca M."/>
            <person name="Quaglino F."/>
            <person name="Delledonne M."/>
        </authorList>
    </citation>
    <scope>NUCLEOTIDE SEQUENCE [LARGE SCALE GENOMIC DNA]</scope>
    <source>
        <strain evidence="17 18">R16</strain>
    </source>
</reference>
<evidence type="ECO:0000256" key="10">
    <source>
        <dbReference type="ARBA" id="ARBA00022840"/>
    </source>
</evidence>
<dbReference type="GO" id="GO:0000155">
    <property type="term" value="F:phosphorelay sensor kinase activity"/>
    <property type="evidence" value="ECO:0007669"/>
    <property type="project" value="InterPro"/>
</dbReference>
<keyword evidence="12" id="KW-0902">Two-component regulatory system</keyword>
<dbReference type="Pfam" id="PF02518">
    <property type="entry name" value="HATPase_c"/>
    <property type="match status" value="1"/>
</dbReference>
<evidence type="ECO:0000256" key="4">
    <source>
        <dbReference type="ARBA" id="ARBA00022475"/>
    </source>
</evidence>
<keyword evidence="6 17" id="KW-0808">Transferase</keyword>
<dbReference type="SUPFAM" id="SSF47384">
    <property type="entry name" value="Homodimeric domain of signal transducing histidine kinase"/>
    <property type="match status" value="1"/>
</dbReference>
<dbReference type="CDD" id="cd06225">
    <property type="entry name" value="HAMP"/>
    <property type="match status" value="1"/>
</dbReference>
<dbReference type="GO" id="GO:0034220">
    <property type="term" value="P:monoatomic ion transmembrane transport"/>
    <property type="evidence" value="ECO:0007669"/>
    <property type="project" value="UniProtKB-KW"/>
</dbReference>
<protein>
    <recommendedName>
        <fullName evidence="3">histidine kinase</fullName>
        <ecNumber evidence="3">2.7.13.3</ecNumber>
    </recommendedName>
</protein>
<keyword evidence="7 14" id="KW-0812">Transmembrane</keyword>
<evidence type="ECO:0000256" key="12">
    <source>
        <dbReference type="ARBA" id="ARBA00023012"/>
    </source>
</evidence>
<dbReference type="Gene3D" id="1.10.287.130">
    <property type="match status" value="1"/>
</dbReference>
<dbReference type="SMART" id="SM00387">
    <property type="entry name" value="HATPase_c"/>
    <property type="match status" value="1"/>
</dbReference>
<dbReference type="GO" id="GO:0005524">
    <property type="term" value="F:ATP binding"/>
    <property type="evidence" value="ECO:0007669"/>
    <property type="project" value="UniProtKB-KW"/>
</dbReference>
<comment type="catalytic activity">
    <reaction evidence="1">
        <text>ATP + protein L-histidine = ADP + protein N-phospho-L-histidine.</text>
        <dbReference type="EC" id="2.7.13.3"/>
    </reaction>
</comment>
<evidence type="ECO:0000256" key="1">
    <source>
        <dbReference type="ARBA" id="ARBA00000085"/>
    </source>
</evidence>
<keyword evidence="17" id="KW-0407">Ion channel</keyword>
<dbReference type="RefSeq" id="WP_052332866.1">
    <property type="nucleotide sequence ID" value="NZ_BIMM01000064.1"/>
</dbReference>
<evidence type="ECO:0000256" key="8">
    <source>
        <dbReference type="ARBA" id="ARBA00022741"/>
    </source>
</evidence>
<sequence>MPRSFRSFRSRMIVLLALSMGLAGLATYIAYKLLQAYYTSSVRFEDESVVRLRQLIRHVGDFNFFLLFFIPLAVLFFYALSSPYARYFQQISGGIRALAEGDFERRVEIRSGDEFQSIAEDLGQAGDKLRQAVRRGDFAESSKDQLVLNLAHDLRTPLTSVVGYLDYVLKDDGLTPEQTRHYLGIAASKAQRLERLIDELFEVTRLQHGQLPLERAELDLAELLSQLSEEMQPLFEKNGLEARLELEPPLLVQADGDLLARVFENLAVNAARYGGDGRYVDFRCFAEGDEAVAQIVNYGSRIEPEELPHLFDMFYTGDKSRQSGIGGTGIGLFIAQNIVERHGGTIAARSDIVRTVFEVRLPRDGASASAKPILEKI</sequence>
<keyword evidence="11 14" id="KW-1133">Transmembrane helix</keyword>
<dbReference type="InterPro" id="IPR003661">
    <property type="entry name" value="HisK_dim/P_dom"/>
</dbReference>
<dbReference type="CDD" id="cd00082">
    <property type="entry name" value="HisKA"/>
    <property type="match status" value="1"/>
</dbReference>
<dbReference type="InterPro" id="IPR004358">
    <property type="entry name" value="Sig_transdc_His_kin-like_C"/>
</dbReference>
<dbReference type="SMART" id="SM00388">
    <property type="entry name" value="HisKA"/>
    <property type="match status" value="1"/>
</dbReference>
<dbReference type="InterPro" id="IPR036890">
    <property type="entry name" value="HATPase_C_sf"/>
</dbReference>
<evidence type="ECO:0000259" key="16">
    <source>
        <dbReference type="PROSITE" id="PS50885"/>
    </source>
</evidence>
<keyword evidence="17" id="KW-0406">Ion transport</keyword>
<dbReference type="InterPro" id="IPR050398">
    <property type="entry name" value="HssS/ArlS-like"/>
</dbReference>
<evidence type="ECO:0000256" key="3">
    <source>
        <dbReference type="ARBA" id="ARBA00012438"/>
    </source>
</evidence>
<dbReference type="PRINTS" id="PR00344">
    <property type="entry name" value="BCTRLSENSOR"/>
</dbReference>
<keyword evidence="8" id="KW-0547">Nucleotide-binding</keyword>
<comment type="caution">
    <text evidence="17">The sequence shown here is derived from an EMBL/GenBank/DDBJ whole genome shotgun (WGS) entry which is preliminary data.</text>
</comment>
<dbReference type="PROSITE" id="PS50109">
    <property type="entry name" value="HIS_KIN"/>
    <property type="match status" value="1"/>
</dbReference>
<dbReference type="Proteomes" id="UP000234789">
    <property type="component" value="Unassembled WGS sequence"/>
</dbReference>
<keyword evidence="9 17" id="KW-0418">Kinase</keyword>
<dbReference type="Gene3D" id="6.10.340.10">
    <property type="match status" value="1"/>
</dbReference>
<dbReference type="OrthoDB" id="9792991at2"/>
<dbReference type="FunFam" id="3.30.565.10:FF:000013">
    <property type="entry name" value="Two-component sensor histidine kinase"/>
    <property type="match status" value="1"/>
</dbReference>
<feature type="transmembrane region" description="Helical" evidence="14">
    <location>
        <begin position="12"/>
        <end position="31"/>
    </location>
</feature>
<evidence type="ECO:0000256" key="11">
    <source>
        <dbReference type="ARBA" id="ARBA00022989"/>
    </source>
</evidence>
<evidence type="ECO:0000256" key="2">
    <source>
        <dbReference type="ARBA" id="ARBA00004651"/>
    </source>
</evidence>
<evidence type="ECO:0000256" key="14">
    <source>
        <dbReference type="SAM" id="Phobius"/>
    </source>
</evidence>
<evidence type="ECO:0000259" key="15">
    <source>
        <dbReference type="PROSITE" id="PS50109"/>
    </source>
</evidence>
<evidence type="ECO:0000256" key="9">
    <source>
        <dbReference type="ARBA" id="ARBA00022777"/>
    </source>
</evidence>
<keyword evidence="17" id="KW-0813">Transport</keyword>